<evidence type="ECO:0000313" key="2">
    <source>
        <dbReference type="Proteomes" id="UP001054902"/>
    </source>
</evidence>
<keyword evidence="2" id="KW-1185">Reference proteome</keyword>
<dbReference type="EMBL" id="BLLK01000051">
    <property type="protein sequence ID" value="GFH56256.1"/>
    <property type="molecule type" value="Genomic_DNA"/>
</dbReference>
<sequence>MYQRIFGEARRRFASRSAFIGSAAAGCGFLLHSSQTAGVTKLEYWEHDPADFDYYVSKPTIEDLPVLLHKFDVLNMEVWPWIWVHLNHDGPHHVFVGISEDSLDEIQRLRNESERNNILIIAPEEKLKEVAMKRNDPEIYERCQCGLVMDSKLELLNHEAKILMLDDERVIAFDRLILV</sequence>
<comment type="caution">
    <text evidence="1">The sequence shown here is derived from an EMBL/GenBank/DDBJ whole genome shotgun (WGS) entry which is preliminary data.</text>
</comment>
<reference evidence="1 2" key="1">
    <citation type="journal article" date="2021" name="Sci. Rep.">
        <title>The genome of the diatom Chaetoceros tenuissimus carries an ancient integrated fragment of an extant virus.</title>
        <authorList>
            <person name="Hongo Y."/>
            <person name="Kimura K."/>
            <person name="Takaki Y."/>
            <person name="Yoshida Y."/>
            <person name="Baba S."/>
            <person name="Kobayashi G."/>
            <person name="Nagasaki K."/>
            <person name="Hano T."/>
            <person name="Tomaru Y."/>
        </authorList>
    </citation>
    <scope>NUCLEOTIDE SEQUENCE [LARGE SCALE GENOMIC DNA]</scope>
    <source>
        <strain evidence="1 2">NIES-3715</strain>
    </source>
</reference>
<organism evidence="1 2">
    <name type="scientific">Chaetoceros tenuissimus</name>
    <dbReference type="NCBI Taxonomy" id="426638"/>
    <lineage>
        <taxon>Eukaryota</taxon>
        <taxon>Sar</taxon>
        <taxon>Stramenopiles</taxon>
        <taxon>Ochrophyta</taxon>
        <taxon>Bacillariophyta</taxon>
        <taxon>Coscinodiscophyceae</taxon>
        <taxon>Chaetocerotophycidae</taxon>
        <taxon>Chaetocerotales</taxon>
        <taxon>Chaetocerotaceae</taxon>
        <taxon>Chaetoceros</taxon>
    </lineage>
</organism>
<dbReference type="Proteomes" id="UP001054902">
    <property type="component" value="Unassembled WGS sequence"/>
</dbReference>
<name>A0AAD3D3U7_9STRA</name>
<protein>
    <submittedName>
        <fullName evidence="1">Uncharacterized protein</fullName>
    </submittedName>
</protein>
<dbReference type="PROSITE" id="PS51257">
    <property type="entry name" value="PROKAR_LIPOPROTEIN"/>
    <property type="match status" value="1"/>
</dbReference>
<evidence type="ECO:0000313" key="1">
    <source>
        <dbReference type="EMBL" id="GFH56256.1"/>
    </source>
</evidence>
<accession>A0AAD3D3U7</accession>
<gene>
    <name evidence="1" type="ORF">CTEN210_12732</name>
</gene>
<dbReference type="AlphaFoldDB" id="A0AAD3D3U7"/>
<proteinExistence type="predicted"/>